<keyword evidence="2" id="KW-1133">Transmembrane helix</keyword>
<dbReference type="AlphaFoldDB" id="A0A6H2DJ18"/>
<protein>
    <submittedName>
        <fullName evidence="3">Phage holin family protein</fullName>
    </submittedName>
</protein>
<feature type="transmembrane region" description="Helical" evidence="2">
    <location>
        <begin position="81"/>
        <end position="104"/>
    </location>
</feature>
<accession>A0A6H2DJ18</accession>
<evidence type="ECO:0000313" key="4">
    <source>
        <dbReference type="Proteomes" id="UP000501600"/>
    </source>
</evidence>
<feature type="compositionally biased region" description="Basic and acidic residues" evidence="1">
    <location>
        <begin position="17"/>
        <end position="28"/>
    </location>
</feature>
<keyword evidence="2" id="KW-0812">Transmembrane</keyword>
<sequence>MTSDKQPDAKTPVNDDIVNRRGDSDLLGDRTAVPGNEGETLEKPLSEQFAEIIEDAKTLAEIEIAYYRAKVEANVGATKKILAYFGFGLALITAGLTALIFGLLLTLTPYIGAGAATAVVAGSSLLVGGAFIVNSIRRAKGLPIDSEKL</sequence>
<proteinExistence type="predicted"/>
<dbReference type="InterPro" id="IPR009937">
    <property type="entry name" value="Phage_holin_3_6"/>
</dbReference>
<dbReference type="Pfam" id="PF07332">
    <property type="entry name" value="Phage_holin_3_6"/>
    <property type="match status" value="1"/>
</dbReference>
<dbReference type="RefSeq" id="WP_168818032.1">
    <property type="nucleotide sequence ID" value="NZ_CP051217.1"/>
</dbReference>
<name>A0A6H2DJ18_9SPHN</name>
<reference evidence="3 4" key="1">
    <citation type="submission" date="2020-04" db="EMBL/GenBank/DDBJ databases">
        <title>Genome sequence for Sphingorhabdus sp. strain M1.</title>
        <authorList>
            <person name="Park S.-J."/>
        </authorList>
    </citation>
    <scope>NUCLEOTIDE SEQUENCE [LARGE SCALE GENOMIC DNA]</scope>
    <source>
        <strain evidence="3 4">JK6</strain>
    </source>
</reference>
<gene>
    <name evidence="3" type="ORF">HF685_01775</name>
</gene>
<organism evidence="3 4">
    <name type="scientific">Parasphingorhabdus halotolerans</name>
    <dbReference type="NCBI Taxonomy" id="2725558"/>
    <lineage>
        <taxon>Bacteria</taxon>
        <taxon>Pseudomonadati</taxon>
        <taxon>Pseudomonadota</taxon>
        <taxon>Alphaproteobacteria</taxon>
        <taxon>Sphingomonadales</taxon>
        <taxon>Sphingomonadaceae</taxon>
        <taxon>Parasphingorhabdus</taxon>
    </lineage>
</organism>
<evidence type="ECO:0000256" key="1">
    <source>
        <dbReference type="SAM" id="MobiDB-lite"/>
    </source>
</evidence>
<dbReference type="Proteomes" id="UP000501600">
    <property type="component" value="Chromosome"/>
</dbReference>
<feature type="region of interest" description="Disordered" evidence="1">
    <location>
        <begin position="1"/>
        <end position="39"/>
    </location>
</feature>
<keyword evidence="4" id="KW-1185">Reference proteome</keyword>
<dbReference type="KEGG" id="phao:HF685_01775"/>
<evidence type="ECO:0000313" key="3">
    <source>
        <dbReference type="EMBL" id="QJB68188.1"/>
    </source>
</evidence>
<keyword evidence="2" id="KW-0472">Membrane</keyword>
<feature type="transmembrane region" description="Helical" evidence="2">
    <location>
        <begin position="110"/>
        <end position="133"/>
    </location>
</feature>
<evidence type="ECO:0000256" key="2">
    <source>
        <dbReference type="SAM" id="Phobius"/>
    </source>
</evidence>
<dbReference type="EMBL" id="CP051217">
    <property type="protein sequence ID" value="QJB68188.1"/>
    <property type="molecule type" value="Genomic_DNA"/>
</dbReference>